<dbReference type="InterPro" id="IPR009197">
    <property type="entry name" value="MlrC"/>
</dbReference>
<dbReference type="AlphaFoldDB" id="A0AAJ5ZFK8"/>
<dbReference type="InterPro" id="IPR015995">
    <property type="entry name" value="MlrC_N"/>
</dbReference>
<keyword evidence="4" id="KW-1185">Reference proteome</keyword>
<proteinExistence type="predicted"/>
<dbReference type="RefSeq" id="WP_342822479.1">
    <property type="nucleotide sequence ID" value="NZ_CP046146.1"/>
</dbReference>
<dbReference type="Pfam" id="PF07364">
    <property type="entry name" value="DUF1485"/>
    <property type="match status" value="1"/>
</dbReference>
<evidence type="ECO:0000259" key="1">
    <source>
        <dbReference type="Pfam" id="PF07171"/>
    </source>
</evidence>
<dbReference type="PIRSF" id="PIRSF012702">
    <property type="entry name" value="UCP012702"/>
    <property type="match status" value="1"/>
</dbReference>
<dbReference type="EMBL" id="CP046147">
    <property type="protein sequence ID" value="WFG39116.1"/>
    <property type="molecule type" value="Genomic_DNA"/>
</dbReference>
<protein>
    <submittedName>
        <fullName evidence="3">Microcystin degradation protein MlrC</fullName>
    </submittedName>
</protein>
<reference evidence="4" key="2">
    <citation type="submission" date="2023-06" db="EMBL/GenBank/DDBJ databases">
        <title>Pangenomics reveal diversification of enzyme families and niche specialization in globally abundant SAR202 bacteria.</title>
        <authorList>
            <person name="Saw J.H.W."/>
        </authorList>
    </citation>
    <scope>NUCLEOTIDE SEQUENCE [LARGE SCALE GENOMIC DNA]</scope>
    <source>
        <strain evidence="4">JH1073</strain>
    </source>
</reference>
<organism evidence="3 4">
    <name type="scientific">Candidatus Lucifugimonas marina</name>
    <dbReference type="NCBI Taxonomy" id="3038979"/>
    <lineage>
        <taxon>Bacteria</taxon>
        <taxon>Bacillati</taxon>
        <taxon>Chloroflexota</taxon>
        <taxon>Dehalococcoidia</taxon>
        <taxon>SAR202 cluster</taxon>
        <taxon>Candidatus Lucifugimonadales</taxon>
        <taxon>Candidatus Lucifugimonadaceae</taxon>
        <taxon>Candidatus Lucifugimonas</taxon>
    </lineage>
</organism>
<gene>
    <name evidence="3" type="ORF">GKO48_05610</name>
</gene>
<accession>A0AAJ5ZFK8</accession>
<dbReference type="Pfam" id="PF07171">
    <property type="entry name" value="MlrC_C"/>
    <property type="match status" value="1"/>
</dbReference>
<dbReference type="Proteomes" id="UP001219901">
    <property type="component" value="Chromosome"/>
</dbReference>
<sequence length="494" mass="53036">MPRILIAGIAQEISSFNPVPTEYELFSIQRGEEVLEVNRRTSTAISGALDLFDTRSDVEIVTTFAAKAVSAGPMSAKCWDQLSSEFIDSLRPHVGSVDAIYLSLHGSMGGETELDPEGWVLEQTRALFGDDVPIVFSLDLHGILTEKMLQFGNGVTAYHTYPHVDLYDTGERAGKLLLSIMAGAKPLVARVRVPAIVRGDELKTDSGCFGDLIKQIKSLESDGTILAGGFLIGNPFTDVPELCCQAFIVTDGDQATAERVALELTAEFWGNRQKMQSQLVSLESAVSDASTMEGPIIFTDAADAPSSGSPGDSNSIISEMVRTGYSKSVLAPVTDAAAVQMAISAGIGGSFSAAVGGSLDPRFTPLEFEFEVKLLSDGNYILESWGVPQYSGPTAVLTSGNYTLVVTSRPVSLFDRSLFLGHGLDPQNFHSIIVKSPHCQPRFFDDWAEHNFNVDAPGSTSANLPSLGHTICARPIFPLDDVVEFDPQVELFGV</sequence>
<name>A0AAJ5ZFK8_9CHLR</name>
<feature type="domain" description="Microcystin LR degradation protein MlrC C-terminal" evidence="1">
    <location>
        <begin position="299"/>
        <end position="469"/>
    </location>
</feature>
<evidence type="ECO:0000313" key="3">
    <source>
        <dbReference type="EMBL" id="WFG39116.1"/>
    </source>
</evidence>
<evidence type="ECO:0000259" key="2">
    <source>
        <dbReference type="Pfam" id="PF07364"/>
    </source>
</evidence>
<dbReference type="InterPro" id="IPR010799">
    <property type="entry name" value="MlrC_C"/>
</dbReference>
<reference evidence="3 4" key="1">
    <citation type="submission" date="2019-11" db="EMBL/GenBank/DDBJ databases">
        <authorList>
            <person name="Cho J.-C."/>
        </authorList>
    </citation>
    <scope>NUCLEOTIDE SEQUENCE [LARGE SCALE GENOMIC DNA]</scope>
    <source>
        <strain evidence="3 4">JH1073</strain>
    </source>
</reference>
<feature type="domain" description="Microcystin LR degradation protein MlrC N-terminal" evidence="2">
    <location>
        <begin position="3"/>
        <end position="289"/>
    </location>
</feature>
<evidence type="ECO:0000313" key="4">
    <source>
        <dbReference type="Proteomes" id="UP001219901"/>
    </source>
</evidence>